<evidence type="ECO:0000313" key="2">
    <source>
        <dbReference type="EMBL" id="SKA96682.1"/>
    </source>
</evidence>
<keyword evidence="3" id="KW-1185">Reference proteome</keyword>
<dbReference type="Proteomes" id="UP000032503">
    <property type="component" value="Unassembled WGS sequence"/>
</dbReference>
<dbReference type="SUPFAM" id="SSF140453">
    <property type="entry name" value="EsxAB dimer-like"/>
    <property type="match status" value="1"/>
</dbReference>
<dbReference type="AlphaFoldDB" id="A0A1T4Y4D8"/>
<evidence type="ECO:0000313" key="4">
    <source>
        <dbReference type="Proteomes" id="UP000189735"/>
    </source>
</evidence>
<evidence type="ECO:0000313" key="1">
    <source>
        <dbReference type="EMBL" id="KJC64532.1"/>
    </source>
</evidence>
<gene>
    <name evidence="2" type="ORF">SAMN06295879_2291</name>
    <name evidence="1" type="ORF">TZ00_09110</name>
</gene>
<dbReference type="EMBL" id="FUYG01000005">
    <property type="protein sequence ID" value="SKA96682.1"/>
    <property type="molecule type" value="Genomic_DNA"/>
</dbReference>
<dbReference type="Gene3D" id="1.10.287.1060">
    <property type="entry name" value="ESAT-6-like"/>
    <property type="match status" value="1"/>
</dbReference>
<dbReference type="InterPro" id="IPR036689">
    <property type="entry name" value="ESAT-6-like_sf"/>
</dbReference>
<organism evidence="2 4">
    <name type="scientific">Agreia bicolorata</name>
    <dbReference type="NCBI Taxonomy" id="110935"/>
    <lineage>
        <taxon>Bacteria</taxon>
        <taxon>Bacillati</taxon>
        <taxon>Actinomycetota</taxon>
        <taxon>Actinomycetes</taxon>
        <taxon>Micrococcales</taxon>
        <taxon>Microbacteriaceae</taxon>
        <taxon>Agreia</taxon>
    </lineage>
</organism>
<reference evidence="1 3" key="1">
    <citation type="journal article" date="2001" name="Int. J. Syst. Evol. Microbiol.">
        <title>Agreia bicolorata gen. nov., sp. nov., to accommodate actinobacteria isolated from narrow reed grass infected by the nematode Heteroanguina graminophila.</title>
        <authorList>
            <person name="Evtushenko L.I."/>
            <person name="Dorofeeva L.V."/>
            <person name="Dobrovolskaya T.G."/>
            <person name="Streshinskaya G.M."/>
            <person name="Subbotin S.A."/>
            <person name="Tiedje J.M."/>
        </authorList>
    </citation>
    <scope>NUCLEOTIDE SEQUENCE [LARGE SCALE GENOMIC DNA]</scope>
    <source>
        <strain evidence="1 3">VKM Ac-1804</strain>
    </source>
</reference>
<dbReference type="RefSeq" id="WP_044441009.1">
    <property type="nucleotide sequence ID" value="NZ_FUYG01000005.1"/>
</dbReference>
<proteinExistence type="predicted"/>
<dbReference type="Proteomes" id="UP000189735">
    <property type="component" value="Unassembled WGS sequence"/>
</dbReference>
<evidence type="ECO:0000313" key="3">
    <source>
        <dbReference type="Proteomes" id="UP000032503"/>
    </source>
</evidence>
<name>A0A1T4Y4D8_9MICO</name>
<accession>A0A1T4Y4D8</accession>
<dbReference type="EMBL" id="JYFC01000003">
    <property type="protein sequence ID" value="KJC64532.1"/>
    <property type="molecule type" value="Genomic_DNA"/>
</dbReference>
<reference evidence="4" key="3">
    <citation type="submission" date="2017-02" db="EMBL/GenBank/DDBJ databases">
        <authorList>
            <person name="Varghese N."/>
            <person name="Submissions S."/>
        </authorList>
    </citation>
    <scope>NUCLEOTIDE SEQUENCE [LARGE SCALE GENOMIC DNA]</scope>
    <source>
        <strain evidence="4">VKM Ac-2052</strain>
    </source>
</reference>
<sequence length="88" mass="9471">MAVWGLDVDQVRSLGKQLNQQSQQVQTILTTLTSALQSVQWTGPDAENFRSEWSGTHTAALKQVIAALEDASQKAAKNAADQESTSNA</sequence>
<reference evidence="1" key="2">
    <citation type="submission" date="2015-02" db="EMBL/GenBank/DDBJ databases">
        <authorList>
            <person name="Vasilyev I.Y."/>
            <person name="Siniagina M.N."/>
            <person name="Malanin S.Y."/>
            <person name="Boulygina E.A."/>
            <person name="Grygoryeva T.V."/>
            <person name="Yarullina D.R."/>
            <person name="Ilinskaya O.N."/>
        </authorList>
    </citation>
    <scope>NUCLEOTIDE SEQUENCE</scope>
    <source>
        <strain evidence="1">VKM Ac-1804</strain>
    </source>
</reference>
<reference evidence="2" key="4">
    <citation type="submission" date="2017-02" db="EMBL/GenBank/DDBJ databases">
        <authorList>
            <person name="Peterson S.W."/>
        </authorList>
    </citation>
    <scope>NUCLEOTIDE SEQUENCE [LARGE SCALE GENOMIC DNA]</scope>
    <source>
        <strain evidence="2">VKM Ac-2052</strain>
    </source>
</reference>
<protein>
    <submittedName>
        <fullName evidence="2">Proteins of 100 residues with WXG</fullName>
    </submittedName>
</protein>